<accession>H0UPH4</accession>
<dbReference type="HOGENOM" id="CLU_1634608_0_0_0"/>
<dbReference type="CDD" id="cd17906">
    <property type="entry name" value="CheX"/>
    <property type="match status" value="1"/>
</dbReference>
<proteinExistence type="predicted"/>
<dbReference type="InterPro" id="IPR028976">
    <property type="entry name" value="CheC-like_sf"/>
</dbReference>
<sequence length="162" mass="16790">MSTQVITSLVNAYAGAFVSVSQMMGVEAVFLKGEIAPGVNAPGSRVAALIGIVGPSVHGTVALMADLTGFSAYVKAMTGGMIEANPDDPMSMSVLGELTNMTSGQALMKVDVQGLDITPPQLMSGDNLKAVPAKKADVKSFTLPFDVGPEKGRVYLVLSFHE</sequence>
<dbReference type="eggNOG" id="COG1406">
    <property type="taxonomic scope" value="Bacteria"/>
</dbReference>
<evidence type="ECO:0000313" key="3">
    <source>
        <dbReference type="EMBL" id="EHM10605.1"/>
    </source>
</evidence>
<name>H0UPH4_9BACT</name>
<evidence type="ECO:0000256" key="1">
    <source>
        <dbReference type="ARBA" id="ARBA00022500"/>
    </source>
</evidence>
<organism evidence="3 4">
    <name type="scientific">Thermanaerovibrio velox DSM 12556</name>
    <dbReference type="NCBI Taxonomy" id="926567"/>
    <lineage>
        <taxon>Bacteria</taxon>
        <taxon>Thermotogati</taxon>
        <taxon>Synergistota</taxon>
        <taxon>Synergistia</taxon>
        <taxon>Synergistales</taxon>
        <taxon>Synergistaceae</taxon>
        <taxon>Thermanaerovibrio</taxon>
    </lineage>
</organism>
<protein>
    <submittedName>
        <fullName evidence="3">Putative inhibitor of MCP methylation, CheC</fullName>
    </submittedName>
</protein>
<dbReference type="STRING" id="926567.TheveDRAFT_1487"/>
<keyword evidence="4" id="KW-1185">Reference proteome</keyword>
<gene>
    <name evidence="3" type="ORF">TheveDRAFT_1487</name>
</gene>
<evidence type="ECO:0000313" key="4">
    <source>
        <dbReference type="Proteomes" id="UP000005730"/>
    </source>
</evidence>
<dbReference type="RefSeq" id="WP_006584099.1">
    <property type="nucleotide sequence ID" value="NZ_CM001377.1"/>
</dbReference>
<dbReference type="SUPFAM" id="SSF103039">
    <property type="entry name" value="CheC-like"/>
    <property type="match status" value="1"/>
</dbReference>
<dbReference type="EMBL" id="CM001377">
    <property type="protein sequence ID" value="EHM10605.1"/>
    <property type="molecule type" value="Genomic_DNA"/>
</dbReference>
<dbReference type="Pfam" id="PF13690">
    <property type="entry name" value="CheX"/>
    <property type="match status" value="1"/>
</dbReference>
<reference evidence="3 4" key="1">
    <citation type="submission" date="2011-10" db="EMBL/GenBank/DDBJ databases">
        <title>The Noncontiguous Finished genome of Thermanaerovibrio velox DSM 12556.</title>
        <authorList>
            <consortium name="US DOE Joint Genome Institute (JGI-PGF)"/>
            <person name="Lucas S."/>
            <person name="Copeland A."/>
            <person name="Lapidus A."/>
            <person name="Glavina del Rio T."/>
            <person name="Dalin E."/>
            <person name="Tice H."/>
            <person name="Bruce D."/>
            <person name="Goodwin L."/>
            <person name="Pitluck S."/>
            <person name="Peters L."/>
            <person name="Mikhailova N."/>
            <person name="Teshima H."/>
            <person name="Kyrpides N."/>
            <person name="Mavromatis K."/>
            <person name="Ivanova N."/>
            <person name="Markowitz V."/>
            <person name="Cheng J.-F."/>
            <person name="Hugenholtz P."/>
            <person name="Woyke T."/>
            <person name="Wu D."/>
            <person name="Spring S."/>
            <person name="Brambilla E.-M."/>
            <person name="Klenk H.-P."/>
            <person name="Eisen J.A."/>
        </authorList>
    </citation>
    <scope>NUCLEOTIDE SEQUENCE [LARGE SCALE GENOMIC DNA]</scope>
    <source>
        <strain evidence="3 4">DSM 12556</strain>
    </source>
</reference>
<feature type="domain" description="Chemotaxis phosphatase CheX-like" evidence="2">
    <location>
        <begin position="46"/>
        <end position="145"/>
    </location>
</feature>
<dbReference type="OrthoDB" id="5030at2"/>
<dbReference type="Gene3D" id="3.40.1550.10">
    <property type="entry name" value="CheC-like"/>
    <property type="match status" value="1"/>
</dbReference>
<dbReference type="AlphaFoldDB" id="H0UPH4"/>
<dbReference type="InterPro" id="IPR028051">
    <property type="entry name" value="CheX-like_dom"/>
</dbReference>
<dbReference type="Proteomes" id="UP000005730">
    <property type="component" value="Chromosome"/>
</dbReference>
<evidence type="ECO:0000259" key="2">
    <source>
        <dbReference type="Pfam" id="PF13690"/>
    </source>
</evidence>
<keyword evidence="1" id="KW-0145">Chemotaxis</keyword>
<dbReference type="GO" id="GO:0006935">
    <property type="term" value="P:chemotaxis"/>
    <property type="evidence" value="ECO:0007669"/>
    <property type="project" value="UniProtKB-KW"/>
</dbReference>